<feature type="domain" description="Dynamin N-terminal" evidence="2">
    <location>
        <begin position="126"/>
        <end position="193"/>
    </location>
</feature>
<keyword evidence="1" id="KW-1133">Transmembrane helix</keyword>
<keyword evidence="1" id="KW-0812">Transmembrane</keyword>
<dbReference type="InterPro" id="IPR051943">
    <property type="entry name" value="TRAFAC_Dynamin-like_GTPase"/>
</dbReference>
<accession>A0A0W8G9I2</accession>
<evidence type="ECO:0000259" key="2">
    <source>
        <dbReference type="Pfam" id="PF00350"/>
    </source>
</evidence>
<protein>
    <recommendedName>
        <fullName evidence="2">Dynamin N-terminal domain-containing protein</fullName>
    </recommendedName>
</protein>
<dbReference type="Gene3D" id="3.40.50.300">
    <property type="entry name" value="P-loop containing nucleotide triphosphate hydrolases"/>
    <property type="match status" value="1"/>
</dbReference>
<feature type="transmembrane region" description="Helical" evidence="1">
    <location>
        <begin position="482"/>
        <end position="501"/>
    </location>
</feature>
<feature type="domain" description="Dynamin N-terminal" evidence="2">
    <location>
        <begin position="65"/>
        <end position="107"/>
    </location>
</feature>
<comment type="caution">
    <text evidence="3">The sequence shown here is derived from an EMBL/GenBank/DDBJ whole genome shotgun (WGS) entry which is preliminary data.</text>
</comment>
<dbReference type="InterPro" id="IPR045063">
    <property type="entry name" value="Dynamin_N"/>
</dbReference>
<dbReference type="Pfam" id="PF00350">
    <property type="entry name" value="Dynamin_N"/>
    <property type="match status" value="2"/>
</dbReference>
<gene>
    <name evidence="3" type="ORF">ASZ90_000320</name>
</gene>
<evidence type="ECO:0000313" key="3">
    <source>
        <dbReference type="EMBL" id="KUG29789.1"/>
    </source>
</evidence>
<dbReference type="PANTHER" id="PTHR43681:SF1">
    <property type="entry name" value="SARCALUMENIN"/>
    <property type="match status" value="1"/>
</dbReference>
<dbReference type="AlphaFoldDB" id="A0A0W8G9I2"/>
<evidence type="ECO:0000256" key="1">
    <source>
        <dbReference type="SAM" id="Phobius"/>
    </source>
</evidence>
<dbReference type="CDD" id="cd09912">
    <property type="entry name" value="DLP_2"/>
    <property type="match status" value="1"/>
</dbReference>
<dbReference type="PANTHER" id="PTHR43681">
    <property type="entry name" value="TRANSMEMBRANE GTPASE FZO"/>
    <property type="match status" value="1"/>
</dbReference>
<keyword evidence="1" id="KW-0472">Membrane</keyword>
<proteinExistence type="predicted"/>
<organism evidence="3">
    <name type="scientific">hydrocarbon metagenome</name>
    <dbReference type="NCBI Taxonomy" id="938273"/>
    <lineage>
        <taxon>unclassified sequences</taxon>
        <taxon>metagenomes</taxon>
        <taxon>ecological metagenomes</taxon>
    </lineage>
</organism>
<dbReference type="EMBL" id="LNQE01000036">
    <property type="protein sequence ID" value="KUG29789.1"/>
    <property type="molecule type" value="Genomic_DNA"/>
</dbReference>
<dbReference type="InterPro" id="IPR027417">
    <property type="entry name" value="P-loop_NTPase"/>
</dbReference>
<name>A0A0W8G9I2_9ZZZZ</name>
<reference evidence="3" key="1">
    <citation type="journal article" date="2015" name="Proc. Natl. Acad. Sci. U.S.A.">
        <title>Networks of energetic and metabolic interactions define dynamics in microbial communities.</title>
        <authorList>
            <person name="Embree M."/>
            <person name="Liu J.K."/>
            <person name="Al-Bassam M.M."/>
            <person name="Zengler K."/>
        </authorList>
    </citation>
    <scope>NUCLEOTIDE SEQUENCE</scope>
</reference>
<sequence length="583" mass="63309">MNHTPGAAASSALLHHRFQEKKAVLSGLLQRLAGLSGRVDWTGADEARQTSAALLASLGEPFLFVVVGEVKTGKSSLVNALLGEDLCEVAPDPCTDRIRMIFHGETVSEVAVDPLLSHVRAPHDILREIAVVDTPGVDSIIDRHQEITERFIPKSDLVLFVFSAINPYSRSAWEFFSLVRQEWRRKVVFILNQADLATPDQLRVNAASVRRLAEERGVADPVLFAVSATRSKTDPEGGGIEAVRRYIRDMVTGGGHYAQKLRSLCDAAVRLIDRLSRAVADRREEIARDAAQADAIKERMAQAQTAAAREVGSLVARVAAVYARLSRDFADTFEAELSFGNMIGRSLRGVFRRGGGIEARVAELARDFAETLTREVEDVTRQGAAHVAESIQDRVRPLLDELEGRDRFGRGLAGPAAVSEERETVAREVRLRVEALLGAEGGLTGVTPAEYSGLDPKAAMGGVLVVVGTLFAVSVKSVVVDVTGGLVAATGMVLAGGALLWKRPRIMRAFRKNLAEAGERLETELAERLMARMEHLFAELFARFEPFFTGVAERQRLAGDLARETAALADDCDAFARDVDNGA</sequence>
<dbReference type="SUPFAM" id="SSF52540">
    <property type="entry name" value="P-loop containing nucleoside triphosphate hydrolases"/>
    <property type="match status" value="1"/>
</dbReference>